<name>A0ABR3VGB0_HUMIN</name>
<evidence type="ECO:0000313" key="1">
    <source>
        <dbReference type="EMBL" id="KAL1840703.1"/>
    </source>
</evidence>
<reference evidence="1 2" key="1">
    <citation type="journal article" date="2024" name="Commun. Biol.">
        <title>Comparative genomic analysis of thermophilic fungi reveals convergent evolutionary adaptations and gene losses.</title>
        <authorList>
            <person name="Steindorff A.S."/>
            <person name="Aguilar-Pontes M.V."/>
            <person name="Robinson A.J."/>
            <person name="Andreopoulos B."/>
            <person name="LaButti K."/>
            <person name="Kuo A."/>
            <person name="Mondo S."/>
            <person name="Riley R."/>
            <person name="Otillar R."/>
            <person name="Haridas S."/>
            <person name="Lipzen A."/>
            <person name="Grimwood J."/>
            <person name="Schmutz J."/>
            <person name="Clum A."/>
            <person name="Reid I.D."/>
            <person name="Moisan M.C."/>
            <person name="Butler G."/>
            <person name="Nguyen T.T.M."/>
            <person name="Dewar K."/>
            <person name="Conant G."/>
            <person name="Drula E."/>
            <person name="Henrissat B."/>
            <person name="Hansel C."/>
            <person name="Singer S."/>
            <person name="Hutchinson M.I."/>
            <person name="de Vries R.P."/>
            <person name="Natvig D.O."/>
            <person name="Powell A.J."/>
            <person name="Tsang A."/>
            <person name="Grigoriev I.V."/>
        </authorList>
    </citation>
    <scope>NUCLEOTIDE SEQUENCE [LARGE SCALE GENOMIC DNA]</scope>
    <source>
        <strain evidence="1 2">CBS 620.91</strain>
    </source>
</reference>
<dbReference type="EMBL" id="JAZGSY010000102">
    <property type="protein sequence ID" value="KAL1840703.1"/>
    <property type="molecule type" value="Genomic_DNA"/>
</dbReference>
<proteinExistence type="predicted"/>
<gene>
    <name evidence="1" type="ORF">VTJ49DRAFT_198</name>
</gene>
<dbReference type="Proteomes" id="UP001583172">
    <property type="component" value="Unassembled WGS sequence"/>
</dbReference>
<accession>A0ABR3VGB0</accession>
<keyword evidence="2" id="KW-1185">Reference proteome</keyword>
<protein>
    <submittedName>
        <fullName evidence="1">Uncharacterized protein</fullName>
    </submittedName>
</protein>
<sequence length="74" mass="7826">MQSSHTPSSAATSTATSVLRAISRHPRLTAAGFVLVGAGLGFRRAARRYHENELARQRAAPGFYVTVDRSGGGI</sequence>
<comment type="caution">
    <text evidence="1">The sequence shown here is derived from an EMBL/GenBank/DDBJ whole genome shotgun (WGS) entry which is preliminary data.</text>
</comment>
<organism evidence="1 2">
    <name type="scientific">Humicola insolens</name>
    <name type="common">Soft-rot fungus</name>
    <dbReference type="NCBI Taxonomy" id="85995"/>
    <lineage>
        <taxon>Eukaryota</taxon>
        <taxon>Fungi</taxon>
        <taxon>Dikarya</taxon>
        <taxon>Ascomycota</taxon>
        <taxon>Pezizomycotina</taxon>
        <taxon>Sordariomycetes</taxon>
        <taxon>Sordariomycetidae</taxon>
        <taxon>Sordariales</taxon>
        <taxon>Chaetomiaceae</taxon>
        <taxon>Mycothermus</taxon>
    </lineage>
</organism>
<evidence type="ECO:0000313" key="2">
    <source>
        <dbReference type="Proteomes" id="UP001583172"/>
    </source>
</evidence>